<dbReference type="SMART" id="SM00645">
    <property type="entry name" value="Pept_C1"/>
    <property type="match status" value="1"/>
</dbReference>
<reference evidence="4 5" key="1">
    <citation type="submission" date="2024-02" db="EMBL/GenBank/DDBJ databases">
        <authorList>
            <person name="Chen Y."/>
            <person name="Shah S."/>
            <person name="Dougan E. K."/>
            <person name="Thang M."/>
            <person name="Chan C."/>
        </authorList>
    </citation>
    <scope>NUCLEOTIDE SEQUENCE [LARGE SCALE GENOMIC DNA]</scope>
</reference>
<keyword evidence="5" id="KW-1185">Reference proteome</keyword>
<proteinExistence type="inferred from homology"/>
<gene>
    <name evidence="4" type="ORF">CCMP2556_LOCUS27916</name>
</gene>
<dbReference type="InterPro" id="IPR039417">
    <property type="entry name" value="Peptidase_C1A_papain-like"/>
</dbReference>
<evidence type="ECO:0000313" key="5">
    <source>
        <dbReference type="Proteomes" id="UP001642484"/>
    </source>
</evidence>
<dbReference type="Proteomes" id="UP001642484">
    <property type="component" value="Unassembled WGS sequence"/>
</dbReference>
<dbReference type="InterPro" id="IPR038765">
    <property type="entry name" value="Papain-like_cys_pep_sf"/>
</dbReference>
<dbReference type="PROSITE" id="PS00639">
    <property type="entry name" value="THIOL_PROTEASE_HIS"/>
    <property type="match status" value="1"/>
</dbReference>
<dbReference type="InterPro" id="IPR000668">
    <property type="entry name" value="Peptidase_C1A_C"/>
</dbReference>
<sequence length="307" mass="33093">EAHNAQNHSYTLGITEFADQKPEEREFRLDHVGCMAQPKGRQWGTLPYLGRAKATGAAVPDAVDWVSKGAVTDPMLARGWSFSTTGALEGAWQIATGTLTSLSEQQLVDCADNGNKGCQAAHVWDALRKYSFGNGSIGFRRRDVTCDEIGRSLARGGSMDLAFSYLEKKNVCTEDSYPYQAAQGTCQESSCKVGVPQGSITGFHDVSAKDLDALMEAVAQQPVSVAIEADQEAFQLYKGGILGQECGTKLDHGVLLVGYGTDNGVDYWKVKNSWGANWGEEGYIRAWGRSRVPHGVSPPEVAESTGC</sequence>
<dbReference type="InterPro" id="IPR013128">
    <property type="entry name" value="Peptidase_C1A"/>
</dbReference>
<dbReference type="InterPro" id="IPR025660">
    <property type="entry name" value="Pept_his_AS"/>
</dbReference>
<feature type="non-terminal residue" evidence="4">
    <location>
        <position position="1"/>
    </location>
</feature>
<comment type="caution">
    <text evidence="4">The sequence shown here is derived from an EMBL/GenBank/DDBJ whole genome shotgun (WGS) entry which is preliminary data.</text>
</comment>
<evidence type="ECO:0000256" key="2">
    <source>
        <dbReference type="ARBA" id="ARBA00023145"/>
    </source>
</evidence>
<dbReference type="PANTHER" id="PTHR12411">
    <property type="entry name" value="CYSTEINE PROTEASE FAMILY C1-RELATED"/>
    <property type="match status" value="1"/>
</dbReference>
<accession>A0ABP0N085</accession>
<feature type="domain" description="Peptidase C1A papain C-terminal" evidence="3">
    <location>
        <begin position="59"/>
        <end position="300"/>
    </location>
</feature>
<name>A0ABP0N085_9DINO</name>
<dbReference type="Pfam" id="PF00112">
    <property type="entry name" value="Peptidase_C1"/>
    <property type="match status" value="2"/>
</dbReference>
<dbReference type="Gene3D" id="3.90.70.10">
    <property type="entry name" value="Cysteine proteinases"/>
    <property type="match status" value="2"/>
</dbReference>
<evidence type="ECO:0000259" key="3">
    <source>
        <dbReference type="SMART" id="SM00645"/>
    </source>
</evidence>
<evidence type="ECO:0000256" key="1">
    <source>
        <dbReference type="ARBA" id="ARBA00008455"/>
    </source>
</evidence>
<organism evidence="4 5">
    <name type="scientific">Durusdinium trenchii</name>
    <dbReference type="NCBI Taxonomy" id="1381693"/>
    <lineage>
        <taxon>Eukaryota</taxon>
        <taxon>Sar</taxon>
        <taxon>Alveolata</taxon>
        <taxon>Dinophyceae</taxon>
        <taxon>Suessiales</taxon>
        <taxon>Symbiodiniaceae</taxon>
        <taxon>Durusdinium</taxon>
    </lineage>
</organism>
<protein>
    <recommendedName>
        <fullName evidence="3">Peptidase C1A papain C-terminal domain-containing protein</fullName>
    </recommendedName>
</protein>
<comment type="similarity">
    <text evidence="1">Belongs to the peptidase C1 family.</text>
</comment>
<dbReference type="EMBL" id="CAXAMN010020602">
    <property type="protein sequence ID" value="CAK9056327.1"/>
    <property type="molecule type" value="Genomic_DNA"/>
</dbReference>
<evidence type="ECO:0000313" key="4">
    <source>
        <dbReference type="EMBL" id="CAK9056327.1"/>
    </source>
</evidence>
<dbReference type="SUPFAM" id="SSF54001">
    <property type="entry name" value="Cysteine proteinases"/>
    <property type="match status" value="1"/>
</dbReference>
<keyword evidence="2" id="KW-0865">Zymogen</keyword>
<dbReference type="CDD" id="cd02248">
    <property type="entry name" value="Peptidase_C1A"/>
    <property type="match status" value="1"/>
</dbReference>